<name>A0ABY4GGG3_9BACT</name>
<proteinExistence type="predicted"/>
<evidence type="ECO:0000313" key="1">
    <source>
        <dbReference type="EMBL" id="UOQ69893.1"/>
    </source>
</evidence>
<organism evidence="1 2">
    <name type="scientific">Hymenobacter volaticus</name>
    <dbReference type="NCBI Taxonomy" id="2932254"/>
    <lineage>
        <taxon>Bacteria</taxon>
        <taxon>Pseudomonadati</taxon>
        <taxon>Bacteroidota</taxon>
        <taxon>Cytophagia</taxon>
        <taxon>Cytophagales</taxon>
        <taxon>Hymenobacteraceae</taxon>
        <taxon>Hymenobacter</taxon>
    </lineage>
</organism>
<gene>
    <name evidence="1" type="ORF">MUN86_30795</name>
</gene>
<dbReference type="EMBL" id="CP095070">
    <property type="protein sequence ID" value="UOQ69893.1"/>
    <property type="molecule type" value="Genomic_DNA"/>
</dbReference>
<accession>A0ABY4GGG3</accession>
<protein>
    <submittedName>
        <fullName evidence="1">Uncharacterized protein</fullName>
    </submittedName>
</protein>
<reference evidence="1" key="1">
    <citation type="submission" date="2022-04" db="EMBL/GenBank/DDBJ databases">
        <title>Hymenobacter sp. isolated from the air.</title>
        <authorList>
            <person name="Won M."/>
            <person name="Lee C.-M."/>
            <person name="Woen H.-Y."/>
            <person name="Kwon S.-W."/>
        </authorList>
    </citation>
    <scope>NUCLEOTIDE SEQUENCE</scope>
    <source>
        <strain evidence="1">5420S-77</strain>
        <plasmid evidence="1">unnamed9</plasmid>
    </source>
</reference>
<dbReference type="RefSeq" id="WP_245127742.1">
    <property type="nucleotide sequence ID" value="NZ_CP095070.1"/>
</dbReference>
<geneLocation type="plasmid" evidence="1 2">
    <name>unnamed9</name>
</geneLocation>
<keyword evidence="1" id="KW-0614">Plasmid</keyword>
<evidence type="ECO:0000313" key="2">
    <source>
        <dbReference type="Proteomes" id="UP000830401"/>
    </source>
</evidence>
<keyword evidence="2" id="KW-1185">Reference proteome</keyword>
<sequence length="114" mass="12751">MKKVYEKRDEQKMIGTTPVLILRYNFYQDKFCGVDIETTLDVLPALVSLYGPATQADSGRQQYWWIGQTATATLQKTPGAAPWLSIWNNELRAQLEAAEKAATRQQGKAASADL</sequence>
<dbReference type="Proteomes" id="UP000830401">
    <property type="component" value="Plasmid unnamed9"/>
</dbReference>